<evidence type="ECO:0000256" key="5">
    <source>
        <dbReference type="ARBA" id="ARBA00023136"/>
    </source>
</evidence>
<name>A0A1B1TED0_9ARCH</name>
<dbReference type="Pfam" id="PF01810">
    <property type="entry name" value="LysE"/>
    <property type="match status" value="1"/>
</dbReference>
<evidence type="ECO:0000313" key="7">
    <source>
        <dbReference type="EMBL" id="ANV80645.1"/>
    </source>
</evidence>
<dbReference type="PANTHER" id="PTHR30086">
    <property type="entry name" value="ARGININE EXPORTER PROTEIN ARGO"/>
    <property type="match status" value="1"/>
</dbReference>
<feature type="transmembrane region" description="Helical" evidence="6">
    <location>
        <begin position="183"/>
        <end position="203"/>
    </location>
</feature>
<keyword evidence="5 6" id="KW-0472">Membrane</keyword>
<keyword evidence="2" id="KW-1003">Cell membrane</keyword>
<evidence type="ECO:0008006" key="8">
    <source>
        <dbReference type="Google" id="ProtNLM"/>
    </source>
</evidence>
<keyword evidence="3 6" id="KW-0812">Transmembrane</keyword>
<dbReference type="GO" id="GO:0015171">
    <property type="term" value="F:amino acid transmembrane transporter activity"/>
    <property type="evidence" value="ECO:0007669"/>
    <property type="project" value="TreeGrafter"/>
</dbReference>
<dbReference type="InterPro" id="IPR001123">
    <property type="entry name" value="LeuE-type"/>
</dbReference>
<dbReference type="GO" id="GO:0005886">
    <property type="term" value="C:plasma membrane"/>
    <property type="evidence" value="ECO:0007669"/>
    <property type="project" value="UniProtKB-SubCell"/>
</dbReference>
<reference evidence="7" key="2">
    <citation type="journal article" date="2015" name="ISME J.">
        <title>A new class of marine Euryarchaeota group II from the Mediterranean deep chlorophyll maximum.</title>
        <authorList>
            <person name="Martin-Cuadrado A.B."/>
            <person name="Garcia-Heredia I."/>
            <person name="Molto A.G."/>
            <person name="Lopez-Ubeda R."/>
            <person name="Kimes N."/>
            <person name="Lopez-Garcia P."/>
            <person name="Moreira D."/>
            <person name="Rodriguez-Valera F."/>
        </authorList>
    </citation>
    <scope>NUCLEOTIDE SEQUENCE</scope>
</reference>
<sequence>MTPEAWIALATVFCLGAMSPGPSLAVVLRNTLSGGRRQGVMTGVGHGIGFGIYAFLAAGAFATAISIHETAETGLKWAGVCILIWLGYIFLSHARKGPTVGNNSDSHNNNDKQGFIQGFSIALLNPKILAWMLALYTPFIENNVSFETLLGMGALGMIIDGTWYVSVALVLTTGQRVEKLKSISHIIDGAMGILMFIFAGLMISGVI</sequence>
<protein>
    <recommendedName>
        <fullName evidence="8">Lysine transporter LysE</fullName>
    </recommendedName>
</protein>
<comment type="subcellular location">
    <subcellularLocation>
        <location evidence="1">Cell membrane</location>
        <topology evidence="1">Multi-pass membrane protein</topology>
    </subcellularLocation>
</comment>
<reference evidence="7" key="1">
    <citation type="submission" date="2014-11" db="EMBL/GenBank/DDBJ databases">
        <authorList>
            <person name="Zhu J."/>
            <person name="Qi W."/>
            <person name="Song R."/>
        </authorList>
    </citation>
    <scope>NUCLEOTIDE SEQUENCE</scope>
</reference>
<feature type="transmembrane region" description="Helical" evidence="6">
    <location>
        <begin position="148"/>
        <end position="171"/>
    </location>
</feature>
<dbReference type="AlphaFoldDB" id="A0A1B1TED0"/>
<evidence type="ECO:0000256" key="4">
    <source>
        <dbReference type="ARBA" id="ARBA00022989"/>
    </source>
</evidence>
<evidence type="ECO:0000256" key="1">
    <source>
        <dbReference type="ARBA" id="ARBA00004651"/>
    </source>
</evidence>
<feature type="transmembrane region" description="Helical" evidence="6">
    <location>
        <begin position="44"/>
        <end position="65"/>
    </location>
</feature>
<proteinExistence type="predicted"/>
<evidence type="ECO:0000256" key="3">
    <source>
        <dbReference type="ARBA" id="ARBA00022692"/>
    </source>
</evidence>
<dbReference type="EMBL" id="KP211899">
    <property type="protein sequence ID" value="ANV80645.1"/>
    <property type="molecule type" value="Genomic_DNA"/>
</dbReference>
<feature type="transmembrane region" description="Helical" evidence="6">
    <location>
        <begin position="77"/>
        <end position="94"/>
    </location>
</feature>
<evidence type="ECO:0000256" key="2">
    <source>
        <dbReference type="ARBA" id="ARBA00022475"/>
    </source>
</evidence>
<organism evidence="7">
    <name type="scientific">uncultured Poseidoniia archaeon</name>
    <dbReference type="NCBI Taxonomy" id="1697135"/>
    <lineage>
        <taxon>Archaea</taxon>
        <taxon>Methanobacteriati</taxon>
        <taxon>Thermoplasmatota</taxon>
        <taxon>Candidatus Poseidoniia</taxon>
        <taxon>environmental samples</taxon>
    </lineage>
</organism>
<feature type="transmembrane region" description="Helical" evidence="6">
    <location>
        <begin position="114"/>
        <end position="136"/>
    </location>
</feature>
<accession>A0A1B1TED0</accession>
<evidence type="ECO:0000256" key="6">
    <source>
        <dbReference type="SAM" id="Phobius"/>
    </source>
</evidence>
<keyword evidence="4 6" id="KW-1133">Transmembrane helix</keyword>
<dbReference type="PANTHER" id="PTHR30086:SF16">
    <property type="entry name" value="AMINO ACID EFFLUX PERMEASE RHTB FAMILY"/>
    <property type="match status" value="1"/>
</dbReference>